<dbReference type="RefSeq" id="WP_386715882.1">
    <property type="nucleotide sequence ID" value="NZ_JBHRSZ010000002.1"/>
</dbReference>
<keyword evidence="3" id="KW-1133">Transmembrane helix</keyword>
<dbReference type="NCBIfam" id="TIGR00254">
    <property type="entry name" value="GGDEF"/>
    <property type="match status" value="1"/>
</dbReference>
<dbReference type="Gene3D" id="3.30.70.270">
    <property type="match status" value="1"/>
</dbReference>
<dbReference type="Pfam" id="PF00990">
    <property type="entry name" value="GGDEF"/>
    <property type="match status" value="1"/>
</dbReference>
<feature type="transmembrane region" description="Helical" evidence="3">
    <location>
        <begin position="74"/>
        <end position="92"/>
    </location>
</feature>
<reference evidence="6" key="1">
    <citation type="journal article" date="2019" name="Int. J. Syst. Evol. Microbiol.">
        <title>The Global Catalogue of Microorganisms (GCM) 10K type strain sequencing project: providing services to taxonomists for standard genome sequencing and annotation.</title>
        <authorList>
            <consortium name="The Broad Institute Genomics Platform"/>
            <consortium name="The Broad Institute Genome Sequencing Center for Infectious Disease"/>
            <person name="Wu L."/>
            <person name="Ma J."/>
        </authorList>
    </citation>
    <scope>NUCLEOTIDE SEQUENCE [LARGE SCALE GENOMIC DNA]</scope>
    <source>
        <strain evidence="6">KCTC 52438</strain>
    </source>
</reference>
<evidence type="ECO:0000256" key="3">
    <source>
        <dbReference type="SAM" id="Phobius"/>
    </source>
</evidence>
<dbReference type="InterPro" id="IPR050469">
    <property type="entry name" value="Diguanylate_Cyclase"/>
</dbReference>
<evidence type="ECO:0000256" key="1">
    <source>
        <dbReference type="ARBA" id="ARBA00012528"/>
    </source>
</evidence>
<dbReference type="Proteomes" id="UP001595476">
    <property type="component" value="Unassembled WGS sequence"/>
</dbReference>
<feature type="transmembrane region" description="Helical" evidence="3">
    <location>
        <begin position="152"/>
        <end position="170"/>
    </location>
</feature>
<dbReference type="InterPro" id="IPR029787">
    <property type="entry name" value="Nucleotide_cyclase"/>
</dbReference>
<evidence type="ECO:0000313" key="5">
    <source>
        <dbReference type="EMBL" id="MFC3149960.1"/>
    </source>
</evidence>
<evidence type="ECO:0000313" key="6">
    <source>
        <dbReference type="Proteomes" id="UP001595476"/>
    </source>
</evidence>
<dbReference type="Pfam" id="PF20966">
    <property type="entry name" value="MASE6"/>
    <property type="match status" value="1"/>
</dbReference>
<feature type="transmembrane region" description="Helical" evidence="3">
    <location>
        <begin position="123"/>
        <end position="140"/>
    </location>
</feature>
<dbReference type="PANTHER" id="PTHR45138:SF9">
    <property type="entry name" value="DIGUANYLATE CYCLASE DGCM-RELATED"/>
    <property type="match status" value="1"/>
</dbReference>
<comment type="catalytic activity">
    <reaction evidence="2">
        <text>2 GTP = 3',3'-c-di-GMP + 2 diphosphate</text>
        <dbReference type="Rhea" id="RHEA:24898"/>
        <dbReference type="ChEBI" id="CHEBI:33019"/>
        <dbReference type="ChEBI" id="CHEBI:37565"/>
        <dbReference type="ChEBI" id="CHEBI:58805"/>
        <dbReference type="EC" id="2.7.7.65"/>
    </reaction>
</comment>
<feature type="transmembrane region" description="Helical" evidence="3">
    <location>
        <begin position="49"/>
        <end position="67"/>
    </location>
</feature>
<evidence type="ECO:0000256" key="2">
    <source>
        <dbReference type="ARBA" id="ARBA00034247"/>
    </source>
</evidence>
<dbReference type="EC" id="2.7.7.65" evidence="1"/>
<feature type="domain" description="GGDEF" evidence="4">
    <location>
        <begin position="222"/>
        <end position="354"/>
    </location>
</feature>
<dbReference type="PANTHER" id="PTHR45138">
    <property type="entry name" value="REGULATORY COMPONENTS OF SENSORY TRANSDUCTION SYSTEM"/>
    <property type="match status" value="1"/>
</dbReference>
<feature type="transmembrane region" description="Helical" evidence="3">
    <location>
        <begin position="21"/>
        <end position="43"/>
    </location>
</feature>
<sequence>MINNADKGEELAFERARRNDLLSSALCWLGAFFLSIFGLKSYFSGLPDYGIGLLVFGLCTALIWVQFKLTQNWRVFQSMICLGFSVLYLFLLSSGGQANTGLLWCYTYPLIVFSLLGTRLGGILVAVVLFLSVIILYVPGLDFVTHSYTPDIKYRFTGSILFVVALGYLMELSRMEAQRKSDQANEVLKMMAHRDELTGLYNRRGIKESHELERYLSKAPTNEMALAVCDVDFFKNINDEYGHDVGDEVLKLVAAHLKASIRETDLIGRWGGEEFIILFPSTSLEEGYQLIERVRKVMSEKRFEVAGHQIRLSFSTGISSTRYYDSWDNLIKSADKHLYKAKEAGRNCTRTTEHS</sequence>
<protein>
    <recommendedName>
        <fullName evidence="1">diguanylate cyclase</fullName>
        <ecNumber evidence="1">2.7.7.65</ecNumber>
    </recommendedName>
</protein>
<name>A0ABV7HCU9_9GAMM</name>
<dbReference type="EMBL" id="JBHRSZ010000002">
    <property type="protein sequence ID" value="MFC3149960.1"/>
    <property type="molecule type" value="Genomic_DNA"/>
</dbReference>
<dbReference type="SUPFAM" id="SSF55073">
    <property type="entry name" value="Nucleotide cyclase"/>
    <property type="match status" value="1"/>
</dbReference>
<dbReference type="CDD" id="cd01949">
    <property type="entry name" value="GGDEF"/>
    <property type="match status" value="1"/>
</dbReference>
<dbReference type="PROSITE" id="PS50887">
    <property type="entry name" value="GGDEF"/>
    <property type="match status" value="1"/>
</dbReference>
<gene>
    <name evidence="5" type="ORF">ACFOEK_02880</name>
</gene>
<comment type="caution">
    <text evidence="5">The sequence shown here is derived from an EMBL/GenBank/DDBJ whole genome shotgun (WGS) entry which is preliminary data.</text>
</comment>
<dbReference type="SMART" id="SM00267">
    <property type="entry name" value="GGDEF"/>
    <property type="match status" value="1"/>
</dbReference>
<accession>A0ABV7HCU9</accession>
<keyword evidence="3" id="KW-0812">Transmembrane</keyword>
<dbReference type="InterPro" id="IPR000160">
    <property type="entry name" value="GGDEF_dom"/>
</dbReference>
<dbReference type="InterPro" id="IPR043128">
    <property type="entry name" value="Rev_trsase/Diguanyl_cyclase"/>
</dbReference>
<keyword evidence="3" id="KW-0472">Membrane</keyword>
<organism evidence="5 6">
    <name type="scientific">Litoribrevibacter euphylliae</name>
    <dbReference type="NCBI Taxonomy" id="1834034"/>
    <lineage>
        <taxon>Bacteria</taxon>
        <taxon>Pseudomonadati</taxon>
        <taxon>Pseudomonadota</taxon>
        <taxon>Gammaproteobacteria</taxon>
        <taxon>Oceanospirillales</taxon>
        <taxon>Oceanospirillaceae</taxon>
        <taxon>Litoribrevibacter</taxon>
    </lineage>
</organism>
<keyword evidence="6" id="KW-1185">Reference proteome</keyword>
<evidence type="ECO:0000259" key="4">
    <source>
        <dbReference type="PROSITE" id="PS50887"/>
    </source>
</evidence>
<feature type="transmembrane region" description="Helical" evidence="3">
    <location>
        <begin position="98"/>
        <end position="116"/>
    </location>
</feature>
<proteinExistence type="predicted"/>
<dbReference type="InterPro" id="IPR048435">
    <property type="entry name" value="MASE6"/>
</dbReference>